<evidence type="ECO:0000259" key="1">
    <source>
        <dbReference type="Pfam" id="PF02887"/>
    </source>
</evidence>
<dbReference type="Gene3D" id="3.40.1380.20">
    <property type="entry name" value="Pyruvate kinase, C-terminal domain"/>
    <property type="match status" value="1"/>
</dbReference>
<dbReference type="STRING" id="84698.SAMN04488528_100546"/>
<dbReference type="EMBL" id="FOKI01000005">
    <property type="protein sequence ID" value="SFA87265.1"/>
    <property type="molecule type" value="Genomic_DNA"/>
</dbReference>
<dbReference type="SUPFAM" id="SSF52935">
    <property type="entry name" value="PK C-terminal domain-like"/>
    <property type="match status" value="1"/>
</dbReference>
<evidence type="ECO:0000313" key="2">
    <source>
        <dbReference type="EMBL" id="SFA87265.1"/>
    </source>
</evidence>
<dbReference type="Pfam" id="PF02887">
    <property type="entry name" value="PK_C"/>
    <property type="match status" value="1"/>
</dbReference>
<dbReference type="Proteomes" id="UP000198619">
    <property type="component" value="Unassembled WGS sequence"/>
</dbReference>
<name>A0A1I0WEU1_9CLOT</name>
<keyword evidence="3" id="KW-1185">Reference proteome</keyword>
<accession>A0A1I0WEU1</accession>
<dbReference type="PIRSF" id="PIRSF016138">
    <property type="entry name" value="UCP016138"/>
    <property type="match status" value="1"/>
</dbReference>
<gene>
    <name evidence="2" type="ORF">SAMN04488528_100546</name>
</gene>
<dbReference type="OrthoDB" id="9782984at2"/>
<dbReference type="InterPro" id="IPR015074">
    <property type="entry name" value="DUF1867"/>
</dbReference>
<dbReference type="RefSeq" id="WP_090039105.1">
    <property type="nucleotide sequence ID" value="NZ_FOKI01000005.1"/>
</dbReference>
<reference evidence="2 3" key="1">
    <citation type="submission" date="2016-10" db="EMBL/GenBank/DDBJ databases">
        <authorList>
            <person name="de Groot N.N."/>
        </authorList>
    </citation>
    <scope>NUCLEOTIDE SEQUENCE [LARGE SCALE GENOMIC DNA]</scope>
    <source>
        <strain evidence="2 3">DSM 12271</strain>
    </source>
</reference>
<dbReference type="InterPro" id="IPR015795">
    <property type="entry name" value="Pyrv_Knase_C"/>
</dbReference>
<proteinExistence type="predicted"/>
<feature type="domain" description="Pyruvate kinase C-terminal" evidence="1">
    <location>
        <begin position="13"/>
        <end position="158"/>
    </location>
</feature>
<organism evidence="2 3">
    <name type="scientific">Clostridium frigidicarnis</name>
    <dbReference type="NCBI Taxonomy" id="84698"/>
    <lineage>
        <taxon>Bacteria</taxon>
        <taxon>Bacillati</taxon>
        <taxon>Bacillota</taxon>
        <taxon>Clostridia</taxon>
        <taxon>Eubacteriales</taxon>
        <taxon>Clostridiaceae</taxon>
        <taxon>Clostridium</taxon>
    </lineage>
</organism>
<protein>
    <recommendedName>
        <fullName evidence="1">Pyruvate kinase C-terminal domain-containing protein</fullName>
    </recommendedName>
</protein>
<dbReference type="AlphaFoldDB" id="A0A1I0WEU1"/>
<dbReference type="InterPro" id="IPR036918">
    <property type="entry name" value="Pyrv_Knase_C_sf"/>
</dbReference>
<sequence length="183" mass="19845">MYFDKVGKDNTDKTLELAIKTAKEKNIKNIVVASSSGNTALKLSNEKDLDIVCVSHSNGFRENGSMDMPEESITLLKEKGIKVLTTTHVLSGAERGLSKKFGGISPVEIIAYTLRMFGQGVKVCTEISIMALDSNLIPYNEPIIAIGGSSYGADTAIIIRPSHASSILETKIDEIICKPIEKR</sequence>
<evidence type="ECO:0000313" key="3">
    <source>
        <dbReference type="Proteomes" id="UP000198619"/>
    </source>
</evidence>